<dbReference type="GO" id="GO:0006635">
    <property type="term" value="P:fatty acid beta-oxidation"/>
    <property type="evidence" value="ECO:0007669"/>
    <property type="project" value="TreeGrafter"/>
</dbReference>
<evidence type="ECO:0000313" key="14">
    <source>
        <dbReference type="Proteomes" id="UP000265000"/>
    </source>
</evidence>
<dbReference type="GO" id="GO:0042760">
    <property type="term" value="P:very long-chain fatty acid catabolic process"/>
    <property type="evidence" value="ECO:0007669"/>
    <property type="project" value="TreeGrafter"/>
</dbReference>
<evidence type="ECO:0000256" key="4">
    <source>
        <dbReference type="ARBA" id="ARBA00022692"/>
    </source>
</evidence>
<keyword evidence="9" id="KW-1133">Transmembrane helix</keyword>
<dbReference type="PANTHER" id="PTHR11384:SF68">
    <property type="entry name" value="ATP-BINDING CASSETTE SUB-FAMILY D MEMBER 2-RELATED"/>
    <property type="match status" value="1"/>
</dbReference>
<dbReference type="FunFam" id="3.40.50.300:FF:000800">
    <property type="entry name" value="ATP-binding cassette sub-family D member 1"/>
    <property type="match status" value="1"/>
</dbReference>
<dbReference type="Pfam" id="PF00005">
    <property type="entry name" value="ABC_tran"/>
    <property type="match status" value="1"/>
</dbReference>
<evidence type="ECO:0000256" key="8">
    <source>
        <dbReference type="ARBA" id="ARBA00022967"/>
    </source>
</evidence>
<dbReference type="AlphaFoldDB" id="A0A3Q2QGB7"/>
<evidence type="ECO:0000256" key="2">
    <source>
        <dbReference type="ARBA" id="ARBA00008575"/>
    </source>
</evidence>
<accession>A0A3Q2QGB7</accession>
<dbReference type="PROSITE" id="PS50893">
    <property type="entry name" value="ABC_TRANSPORTER_2"/>
    <property type="match status" value="1"/>
</dbReference>
<dbReference type="Ensembl" id="ENSFHET00000004182.1">
    <property type="protein sequence ID" value="ENSFHEP00000025849.1"/>
    <property type="gene ID" value="ENSFHEG00000008328.1"/>
</dbReference>
<dbReference type="GO" id="GO:0016887">
    <property type="term" value="F:ATP hydrolysis activity"/>
    <property type="evidence" value="ECO:0007669"/>
    <property type="project" value="InterPro"/>
</dbReference>
<dbReference type="InterPro" id="IPR050835">
    <property type="entry name" value="ABC_transporter_sub-D"/>
</dbReference>
<reference evidence="13" key="2">
    <citation type="submission" date="2025-09" db="UniProtKB">
        <authorList>
            <consortium name="Ensembl"/>
        </authorList>
    </citation>
    <scope>IDENTIFICATION</scope>
</reference>
<keyword evidence="14" id="KW-1185">Reference proteome</keyword>
<dbReference type="STRING" id="8078.ENSFHEP00000025849"/>
<evidence type="ECO:0000259" key="12">
    <source>
        <dbReference type="PROSITE" id="PS50893"/>
    </source>
</evidence>
<keyword evidence="11" id="KW-0576">Peroxisome</keyword>
<keyword evidence="3" id="KW-0813">Transport</keyword>
<dbReference type="PROSITE" id="PS00211">
    <property type="entry name" value="ABC_TRANSPORTER_1"/>
    <property type="match status" value="1"/>
</dbReference>
<keyword evidence="8" id="KW-1278">Translocase</keyword>
<keyword evidence="5" id="KW-0547">Nucleotide-binding</keyword>
<dbReference type="InterPro" id="IPR017871">
    <property type="entry name" value="ABC_transporter-like_CS"/>
</dbReference>
<sequence length="231" mass="26057">MHLLITGPNGCGKSSLFRILSGLWPVYGGRLHKPSPEHMFYIPQRPYMSLGSLRDQVIYPDSVEDMAARGLTDKELEAILDIVNLNHIVTREGGWDAELDWKDVLSGGEKQRMGMARMFYHKPKYALLDECTSAVSIDVEGKIFQAAKDAGISLLSITHRPSLWKYHTHLLQFDGEGGWRFEQLDSATRLTLTEEKQRLEAQLAGIPEMQSRLNELCKILGDDSVLKTAEE</sequence>
<name>A0A3Q2QGB7_FUNHE</name>
<dbReference type="GO" id="GO:0005324">
    <property type="term" value="F:long-chain fatty acid transmembrane transporter activity"/>
    <property type="evidence" value="ECO:0007669"/>
    <property type="project" value="TreeGrafter"/>
</dbReference>
<evidence type="ECO:0000256" key="11">
    <source>
        <dbReference type="ARBA" id="ARBA00023140"/>
    </source>
</evidence>
<evidence type="ECO:0000256" key="5">
    <source>
        <dbReference type="ARBA" id="ARBA00022741"/>
    </source>
</evidence>
<keyword evidence="7" id="KW-0067">ATP-binding</keyword>
<comment type="subcellular location">
    <subcellularLocation>
        <location evidence="1">Peroxisome membrane</location>
        <topology evidence="1">Multi-pass membrane protein</topology>
    </subcellularLocation>
</comment>
<evidence type="ECO:0000256" key="10">
    <source>
        <dbReference type="ARBA" id="ARBA00023136"/>
    </source>
</evidence>
<dbReference type="PANTHER" id="PTHR11384">
    <property type="entry name" value="ATP-BINDING CASSETTE, SUB-FAMILY D MEMBER"/>
    <property type="match status" value="1"/>
</dbReference>
<comment type="similarity">
    <text evidence="2">Belongs to the ABC transporter superfamily. ABCD family. Peroxisomal fatty acyl CoA transporter (TC 3.A.1.203) subfamily.</text>
</comment>
<feature type="domain" description="ABC transporter" evidence="12">
    <location>
        <begin position="1"/>
        <end position="200"/>
    </location>
</feature>
<dbReference type="CDD" id="cd03223">
    <property type="entry name" value="ABCD_peroxisomal_ALDP"/>
    <property type="match status" value="1"/>
</dbReference>
<dbReference type="GO" id="GO:0007031">
    <property type="term" value="P:peroxisome organization"/>
    <property type="evidence" value="ECO:0007669"/>
    <property type="project" value="TreeGrafter"/>
</dbReference>
<dbReference type="GO" id="GO:0005524">
    <property type="term" value="F:ATP binding"/>
    <property type="evidence" value="ECO:0007669"/>
    <property type="project" value="UniProtKB-KW"/>
</dbReference>
<dbReference type="InterPro" id="IPR003439">
    <property type="entry name" value="ABC_transporter-like_ATP-bd"/>
</dbReference>
<evidence type="ECO:0000256" key="9">
    <source>
        <dbReference type="ARBA" id="ARBA00022989"/>
    </source>
</evidence>
<evidence type="ECO:0000256" key="7">
    <source>
        <dbReference type="ARBA" id="ARBA00022840"/>
    </source>
</evidence>
<evidence type="ECO:0000256" key="6">
    <source>
        <dbReference type="ARBA" id="ARBA00022801"/>
    </source>
</evidence>
<dbReference type="InterPro" id="IPR027417">
    <property type="entry name" value="P-loop_NTPase"/>
</dbReference>
<keyword evidence="4" id="KW-0812">Transmembrane</keyword>
<reference evidence="13" key="1">
    <citation type="submission" date="2025-08" db="UniProtKB">
        <authorList>
            <consortium name="Ensembl"/>
        </authorList>
    </citation>
    <scope>IDENTIFICATION</scope>
</reference>
<evidence type="ECO:0000256" key="1">
    <source>
        <dbReference type="ARBA" id="ARBA00004585"/>
    </source>
</evidence>
<protein>
    <submittedName>
        <fullName evidence="13">ATP binding cassette subfamily D member 2</fullName>
    </submittedName>
</protein>
<keyword evidence="6" id="KW-0378">Hydrolase</keyword>
<organism evidence="13 14">
    <name type="scientific">Fundulus heteroclitus</name>
    <name type="common">Killifish</name>
    <name type="synonym">Mummichog</name>
    <dbReference type="NCBI Taxonomy" id="8078"/>
    <lineage>
        <taxon>Eukaryota</taxon>
        <taxon>Metazoa</taxon>
        <taxon>Chordata</taxon>
        <taxon>Craniata</taxon>
        <taxon>Vertebrata</taxon>
        <taxon>Euteleostomi</taxon>
        <taxon>Actinopterygii</taxon>
        <taxon>Neopterygii</taxon>
        <taxon>Teleostei</taxon>
        <taxon>Neoteleostei</taxon>
        <taxon>Acanthomorphata</taxon>
        <taxon>Ovalentaria</taxon>
        <taxon>Atherinomorphae</taxon>
        <taxon>Cyprinodontiformes</taxon>
        <taxon>Fundulidae</taxon>
        <taxon>Fundulus</taxon>
    </lineage>
</organism>
<dbReference type="Proteomes" id="UP000265000">
    <property type="component" value="Unplaced"/>
</dbReference>
<evidence type="ECO:0000256" key="3">
    <source>
        <dbReference type="ARBA" id="ARBA00022448"/>
    </source>
</evidence>
<dbReference type="Gene3D" id="3.40.50.300">
    <property type="entry name" value="P-loop containing nucleotide triphosphate hydrolases"/>
    <property type="match status" value="1"/>
</dbReference>
<dbReference type="GeneTree" id="ENSGT00950000182955"/>
<proteinExistence type="inferred from homology"/>
<dbReference type="GO" id="GO:0005778">
    <property type="term" value="C:peroxisomal membrane"/>
    <property type="evidence" value="ECO:0007669"/>
    <property type="project" value="UniProtKB-SubCell"/>
</dbReference>
<dbReference type="SUPFAM" id="SSF52540">
    <property type="entry name" value="P-loop containing nucleoside triphosphate hydrolases"/>
    <property type="match status" value="1"/>
</dbReference>
<evidence type="ECO:0000313" key="13">
    <source>
        <dbReference type="Ensembl" id="ENSFHEP00000025849.1"/>
    </source>
</evidence>
<dbReference type="GO" id="GO:0042626">
    <property type="term" value="F:ATPase-coupled transmembrane transporter activity"/>
    <property type="evidence" value="ECO:0007669"/>
    <property type="project" value="TreeGrafter"/>
</dbReference>
<keyword evidence="10" id="KW-0472">Membrane</keyword>
<dbReference type="GO" id="GO:0015910">
    <property type="term" value="P:long-chain fatty acid import into peroxisome"/>
    <property type="evidence" value="ECO:0007669"/>
    <property type="project" value="TreeGrafter"/>
</dbReference>